<dbReference type="PROSITE" id="PS51269">
    <property type="entry name" value="COMM"/>
    <property type="match status" value="1"/>
</dbReference>
<gene>
    <name evidence="2" type="primary">105622055</name>
</gene>
<reference evidence="3" key="1">
    <citation type="journal article" date="2011" name="PLoS Genet.">
        <title>The genome sequence of the leaf-cutter ant Atta cephalotes reveals insights into its obligate symbiotic lifestyle.</title>
        <authorList>
            <person name="Suen G."/>
            <person name="Teiling C."/>
            <person name="Li L."/>
            <person name="Holt C."/>
            <person name="Abouheif E."/>
            <person name="Bornberg-Bauer E."/>
            <person name="Bouffard P."/>
            <person name="Caldera E.J."/>
            <person name="Cash E."/>
            <person name="Cavanaugh A."/>
            <person name="Denas O."/>
            <person name="Elhaik E."/>
            <person name="Fave M.J."/>
            <person name="Gadau J."/>
            <person name="Gibson J.D."/>
            <person name="Graur D."/>
            <person name="Grubbs K.J."/>
            <person name="Hagen D.E."/>
            <person name="Harkins T.T."/>
            <person name="Helmkampf M."/>
            <person name="Hu H."/>
            <person name="Johnson B.R."/>
            <person name="Kim J."/>
            <person name="Marsh S.E."/>
            <person name="Moeller J.A."/>
            <person name="Munoz-Torres M.C."/>
            <person name="Murphy M.C."/>
            <person name="Naughton M.C."/>
            <person name="Nigam S."/>
            <person name="Overson R."/>
            <person name="Rajakumar R."/>
            <person name="Reese J.T."/>
            <person name="Scott J.J."/>
            <person name="Smith C.R."/>
            <person name="Tao S."/>
            <person name="Tsutsui N.D."/>
            <person name="Viljakainen L."/>
            <person name="Wissler L."/>
            <person name="Yandell M.D."/>
            <person name="Zimmer F."/>
            <person name="Taylor J."/>
            <person name="Slater S.C."/>
            <person name="Clifton S.W."/>
            <person name="Warren W.C."/>
            <person name="Elsik C.G."/>
            <person name="Smith C.D."/>
            <person name="Weinstock G.M."/>
            <person name="Gerardo N.M."/>
            <person name="Currie C.R."/>
        </authorList>
    </citation>
    <scope>NUCLEOTIDE SEQUENCE [LARGE SCALE GENOMIC DNA]</scope>
</reference>
<evidence type="ECO:0000313" key="2">
    <source>
        <dbReference type="EnsemblMetazoa" id="XP_012058880.1"/>
    </source>
</evidence>
<dbReference type="PANTHER" id="PTHR15857:SF0">
    <property type="entry name" value="COMM DOMAIN-CONTAINING PROTEIN 2"/>
    <property type="match status" value="1"/>
</dbReference>
<dbReference type="EMBL" id="ADTU01020830">
    <property type="status" value="NOT_ANNOTATED_CDS"/>
    <property type="molecule type" value="Genomic_DNA"/>
</dbReference>
<dbReference type="CDD" id="cd04750">
    <property type="entry name" value="Commd2"/>
    <property type="match status" value="1"/>
</dbReference>
<name>A0A158NMX2_ATTCE</name>
<keyword evidence="3" id="KW-1185">Reference proteome</keyword>
<dbReference type="EnsemblMetazoa" id="XM_012203490.1">
    <property type="protein sequence ID" value="XP_012058880.1"/>
    <property type="gene ID" value="LOC105622055"/>
</dbReference>
<reference evidence="2" key="2">
    <citation type="submission" date="2016-04" db="UniProtKB">
        <authorList>
            <consortium name="EnsemblMetazoa"/>
        </authorList>
    </citation>
    <scope>IDENTIFICATION</scope>
</reference>
<dbReference type="Pfam" id="PF21672">
    <property type="entry name" value="COMM_HN"/>
    <property type="match status" value="1"/>
</dbReference>
<dbReference type="KEGG" id="acep:105622055"/>
<sequence length="202" mass="23259">MLLTLKPNHKKHMLFLVEQSSPVLQDFCKLALDYLQKGPNVKVYNAAAQKLNVELDVIKNSVEGLVNLLLESCKYKLSTEDFRDSMVALGFTEDKEAILSKLYSIKKDEVSDALEEIGFKLSRYHDMEWRFEIQIASRSLLKQVAPLISLDLSLKNPENPEEIEHILLQTDPTNLLHITQELEEALQESRSQHIRRISRTVK</sequence>
<feature type="domain" description="COMM" evidence="1">
    <location>
        <begin position="123"/>
        <end position="193"/>
    </location>
</feature>
<organism evidence="2 3">
    <name type="scientific">Atta cephalotes</name>
    <name type="common">Leafcutter ant</name>
    <dbReference type="NCBI Taxonomy" id="12957"/>
    <lineage>
        <taxon>Eukaryota</taxon>
        <taxon>Metazoa</taxon>
        <taxon>Ecdysozoa</taxon>
        <taxon>Arthropoda</taxon>
        <taxon>Hexapoda</taxon>
        <taxon>Insecta</taxon>
        <taxon>Pterygota</taxon>
        <taxon>Neoptera</taxon>
        <taxon>Endopterygota</taxon>
        <taxon>Hymenoptera</taxon>
        <taxon>Apocrita</taxon>
        <taxon>Aculeata</taxon>
        <taxon>Formicoidea</taxon>
        <taxon>Formicidae</taxon>
        <taxon>Myrmicinae</taxon>
        <taxon>Atta</taxon>
    </lineage>
</organism>
<proteinExistence type="predicted"/>
<dbReference type="AlphaFoldDB" id="A0A158NMX2"/>
<evidence type="ECO:0000259" key="1">
    <source>
        <dbReference type="PROSITE" id="PS51269"/>
    </source>
</evidence>
<accession>A0A158NMX2</accession>
<dbReference type="OrthoDB" id="10257479at2759"/>
<dbReference type="InterPro" id="IPR037354">
    <property type="entry name" value="Commd2"/>
</dbReference>
<dbReference type="eggNOG" id="ENOG502QU0W">
    <property type="taxonomic scope" value="Eukaryota"/>
</dbReference>
<dbReference type="Pfam" id="PF07258">
    <property type="entry name" value="COMM_domain"/>
    <property type="match status" value="1"/>
</dbReference>
<dbReference type="InParanoid" id="A0A158NMX2"/>
<dbReference type="FunCoup" id="A0A158NMX2">
    <property type="interactions" value="471"/>
</dbReference>
<dbReference type="STRING" id="12957.A0A158NMX2"/>
<evidence type="ECO:0000313" key="3">
    <source>
        <dbReference type="Proteomes" id="UP000005205"/>
    </source>
</evidence>
<dbReference type="PANTHER" id="PTHR15857">
    <property type="entry name" value="COMM DOMAIN CONTAINING PROTEIN 2"/>
    <property type="match status" value="1"/>
</dbReference>
<dbReference type="InterPro" id="IPR017920">
    <property type="entry name" value="COMM"/>
</dbReference>
<protein>
    <recommendedName>
        <fullName evidence="1">COMM domain-containing protein</fullName>
    </recommendedName>
</protein>
<dbReference type="Proteomes" id="UP000005205">
    <property type="component" value="Unassembled WGS sequence"/>
</dbReference>